<dbReference type="EMBL" id="JASNQZ010000006">
    <property type="protein sequence ID" value="KAL0956789.1"/>
    <property type="molecule type" value="Genomic_DNA"/>
</dbReference>
<keyword evidence="3" id="KW-1133">Transmembrane helix</keyword>
<dbReference type="Gene3D" id="1.20.120.550">
    <property type="entry name" value="Membrane associated eicosanoid/glutathione metabolism-like domain"/>
    <property type="match status" value="1"/>
</dbReference>
<comment type="subcellular location">
    <subcellularLocation>
        <location evidence="1">Membrane</location>
    </subcellularLocation>
</comment>
<keyword evidence="6" id="KW-1185">Reference proteome</keyword>
<evidence type="ECO:0000256" key="1">
    <source>
        <dbReference type="ARBA" id="ARBA00004370"/>
    </source>
</evidence>
<name>A0ABR3JLW5_9AGAR</name>
<proteinExistence type="predicted"/>
<dbReference type="PANTHER" id="PTHR35371:SF1">
    <property type="entry name" value="BLR7753 PROTEIN"/>
    <property type="match status" value="1"/>
</dbReference>
<evidence type="ECO:0000313" key="5">
    <source>
        <dbReference type="EMBL" id="KAL0956789.1"/>
    </source>
</evidence>
<comment type="caution">
    <text evidence="5">The sequence shown here is derived from an EMBL/GenBank/DDBJ whole genome shotgun (WGS) entry which is preliminary data.</text>
</comment>
<gene>
    <name evidence="5" type="ORF">HGRIS_002908</name>
</gene>
<protein>
    <recommendedName>
        <fullName evidence="7">Glutathione transferase</fullName>
    </recommendedName>
</protein>
<keyword evidence="2" id="KW-0812">Transmembrane</keyword>
<evidence type="ECO:0000256" key="4">
    <source>
        <dbReference type="ARBA" id="ARBA00023136"/>
    </source>
</evidence>
<dbReference type="InterPro" id="IPR001129">
    <property type="entry name" value="Membr-assoc_MAPEG"/>
</dbReference>
<evidence type="ECO:0000313" key="6">
    <source>
        <dbReference type="Proteomes" id="UP001556367"/>
    </source>
</evidence>
<evidence type="ECO:0000256" key="3">
    <source>
        <dbReference type="ARBA" id="ARBA00022989"/>
    </source>
</evidence>
<dbReference type="InterPro" id="IPR023352">
    <property type="entry name" value="MAPEG-like_dom_sf"/>
</dbReference>
<accession>A0ABR3JLW5</accession>
<evidence type="ECO:0000256" key="2">
    <source>
        <dbReference type="ARBA" id="ARBA00022692"/>
    </source>
</evidence>
<organism evidence="5 6">
    <name type="scientific">Hohenbuehelia grisea</name>
    <dbReference type="NCBI Taxonomy" id="104357"/>
    <lineage>
        <taxon>Eukaryota</taxon>
        <taxon>Fungi</taxon>
        <taxon>Dikarya</taxon>
        <taxon>Basidiomycota</taxon>
        <taxon>Agaricomycotina</taxon>
        <taxon>Agaricomycetes</taxon>
        <taxon>Agaricomycetidae</taxon>
        <taxon>Agaricales</taxon>
        <taxon>Pleurotineae</taxon>
        <taxon>Pleurotaceae</taxon>
        <taxon>Hohenbuehelia</taxon>
    </lineage>
</organism>
<dbReference type="PANTHER" id="PTHR35371">
    <property type="entry name" value="INNER MEMBRANE PROTEIN"/>
    <property type="match status" value="1"/>
</dbReference>
<keyword evidence="4" id="KW-0472">Membrane</keyword>
<dbReference type="Pfam" id="PF01124">
    <property type="entry name" value="MAPEG"/>
    <property type="match status" value="1"/>
</dbReference>
<dbReference type="SUPFAM" id="SSF161084">
    <property type="entry name" value="MAPEG domain-like"/>
    <property type="match status" value="1"/>
</dbReference>
<reference evidence="6" key="1">
    <citation type="submission" date="2024-06" db="EMBL/GenBank/DDBJ databases">
        <title>Multi-omics analyses provide insights into the biosynthesis of the anticancer antibiotic pleurotin in Hohenbuehelia grisea.</title>
        <authorList>
            <person name="Weaver J.A."/>
            <person name="Alberti F."/>
        </authorList>
    </citation>
    <scope>NUCLEOTIDE SEQUENCE [LARGE SCALE GENOMIC DNA]</scope>
    <source>
        <strain evidence="6">T-177</strain>
    </source>
</reference>
<evidence type="ECO:0008006" key="7">
    <source>
        <dbReference type="Google" id="ProtNLM"/>
    </source>
</evidence>
<dbReference type="Proteomes" id="UP001556367">
    <property type="component" value="Unassembled WGS sequence"/>
</dbReference>
<sequence>MTLTLSSPLSLYSIPIVWILAYHPQVIKGNLIKKTIGYDNVNARTNVKRVADSDKVSREVVARVQRAEGAHLNGLEALPMWGLGILAGNFAGLDHWTLNVVSLAFILTRFTYNQVYINYNTLGKGFFRSLVWAAGSLMPLYLVVKAANKLAAQ</sequence>